<dbReference type="OrthoDB" id="9814689at2"/>
<dbReference type="InterPro" id="IPR012437">
    <property type="entry name" value="DUF1638"/>
</dbReference>
<reference evidence="2 3" key="1">
    <citation type="submission" date="2018-04" db="EMBL/GenBank/DDBJ databases">
        <title>Genomic Encyclopedia of Type Strains, Phase III (KMG-III): the genomes of soil and plant-associated and newly described type strains.</title>
        <authorList>
            <person name="Whitman W."/>
        </authorList>
    </citation>
    <scope>NUCLEOTIDE SEQUENCE [LARGE SCALE GENOMIC DNA]</scope>
    <source>
        <strain evidence="2 3">KA25</strain>
    </source>
</reference>
<protein>
    <submittedName>
        <fullName evidence="2">Uncharacterized protein DUF1638</fullName>
    </submittedName>
</protein>
<evidence type="ECO:0000259" key="1">
    <source>
        <dbReference type="Pfam" id="PF07796"/>
    </source>
</evidence>
<organism evidence="2 3">
    <name type="scientific">Cereibacter azotoformans</name>
    <dbReference type="NCBI Taxonomy" id="43057"/>
    <lineage>
        <taxon>Bacteria</taxon>
        <taxon>Pseudomonadati</taxon>
        <taxon>Pseudomonadota</taxon>
        <taxon>Alphaproteobacteria</taxon>
        <taxon>Rhodobacterales</taxon>
        <taxon>Paracoccaceae</taxon>
        <taxon>Cereibacter</taxon>
    </lineage>
</organism>
<proteinExistence type="predicted"/>
<dbReference type="RefSeq" id="WP_108221044.1">
    <property type="nucleotide sequence ID" value="NZ_CP090021.1"/>
</dbReference>
<keyword evidence="3" id="KW-1185">Reference proteome</keyword>
<dbReference type="Pfam" id="PF07796">
    <property type="entry name" value="DUF1638"/>
    <property type="match status" value="1"/>
</dbReference>
<accession>A0A2T5K6P4</accession>
<feature type="domain" description="DUF1638" evidence="1">
    <location>
        <begin position="49"/>
        <end position="200"/>
    </location>
</feature>
<comment type="caution">
    <text evidence="2">The sequence shown here is derived from an EMBL/GenBank/DDBJ whole genome shotgun (WGS) entry which is preliminary data.</text>
</comment>
<gene>
    <name evidence="2" type="ORF">C8J28_10936</name>
</gene>
<sequence>MRPDDGRLSDEGLAPEGAGRVRLIACGALAHEILALKRANGWEYLDLQCLPANLHLRPEKIVEAVEAAVRAADGPVFVVYADCGTGGALERKCRELGVEMIEGPHCYSFFEGNAAFAAHADDEFTAFYLTDFLVRQFEAFVWRPMGLDRHPELRDMYFGHYTKLVYQAQTEDPALDAKAQDCAARLGLAYERRFTGYGDLSVRLAELRP</sequence>
<name>A0A2T5K6P4_9RHOB</name>
<dbReference type="AlphaFoldDB" id="A0A2T5K6P4"/>
<dbReference type="Proteomes" id="UP000244060">
    <property type="component" value="Unassembled WGS sequence"/>
</dbReference>
<evidence type="ECO:0000313" key="3">
    <source>
        <dbReference type="Proteomes" id="UP000244060"/>
    </source>
</evidence>
<dbReference type="EMBL" id="QAOT01000009">
    <property type="protein sequence ID" value="PTR18080.1"/>
    <property type="molecule type" value="Genomic_DNA"/>
</dbReference>
<evidence type="ECO:0000313" key="2">
    <source>
        <dbReference type="EMBL" id="PTR18080.1"/>
    </source>
</evidence>